<dbReference type="AlphaFoldDB" id="A0A671XYK4"/>
<reference evidence="9" key="2">
    <citation type="submission" date="2025-08" db="UniProtKB">
        <authorList>
            <consortium name="Ensembl"/>
        </authorList>
    </citation>
    <scope>IDENTIFICATION</scope>
</reference>
<dbReference type="GO" id="GO:0009617">
    <property type="term" value="P:response to bacterium"/>
    <property type="evidence" value="ECO:0007669"/>
    <property type="project" value="TreeGrafter"/>
</dbReference>
<dbReference type="SMART" id="SM00406">
    <property type="entry name" value="IGv"/>
    <property type="match status" value="2"/>
</dbReference>
<keyword evidence="10" id="KW-1185">Reference proteome</keyword>
<reference evidence="9" key="1">
    <citation type="submission" date="2021-04" db="EMBL/GenBank/DDBJ databases">
        <authorList>
            <consortium name="Wellcome Sanger Institute Data Sharing"/>
        </authorList>
    </citation>
    <scope>NUCLEOTIDE SEQUENCE [LARGE SCALE GENOMIC DNA]</scope>
</reference>
<dbReference type="InterPro" id="IPR013783">
    <property type="entry name" value="Ig-like_fold"/>
</dbReference>
<evidence type="ECO:0000256" key="3">
    <source>
        <dbReference type="ARBA" id="ARBA00022729"/>
    </source>
</evidence>
<comment type="subcellular location">
    <subcellularLocation>
        <location evidence="1">Cell membrane</location>
    </subcellularLocation>
</comment>
<dbReference type="InterPro" id="IPR013106">
    <property type="entry name" value="Ig_V-set"/>
</dbReference>
<name>A0A671XYK4_SPAAU</name>
<dbReference type="OMA" id="AGRCMDD"/>
<evidence type="ECO:0000256" key="6">
    <source>
        <dbReference type="ARBA" id="ARBA00023157"/>
    </source>
</evidence>
<dbReference type="GeneTree" id="ENSGT01030000234530"/>
<sequence length="294" mass="31992">VSLLLSFRCTADRSFVNKTVCAGDDVTLTCCRQSGLSGALFWIRLVVGSFPEVVAATYTFDGSSVCTSPRFKAEQEPGTFVLYITKSELSDAAFYYCEQVIDLRTTLLNKTFLSITEPDVTAITQDSLSDPVHPGDSVTLQCSVLSETCPGGHSVVFWFRAGSEESNPSFIYSHGNSSAKCETSLEARSPQKCVYSFSKNFSSSDAGTYNCAVATCGEILFGNGTKLDVEGICIILSTSSHLIVETLAKKQPRGTFKIYRSCIFGQANFNGLQGHFYDSIKIAIFKTLSRLDIT</sequence>
<dbReference type="Ensembl" id="ENSSAUT00010058842.1">
    <property type="protein sequence ID" value="ENSSAUP00010056005.1"/>
    <property type="gene ID" value="ENSSAUG00010023014.1"/>
</dbReference>
<dbReference type="PANTHER" id="PTHR19433:SF133">
    <property type="entry name" value="IMMUNE-TYPE RECEPTOR 5 PRECURSOR-RELATED"/>
    <property type="match status" value="1"/>
</dbReference>
<keyword evidence="2" id="KW-1003">Cell membrane</keyword>
<evidence type="ECO:0000256" key="1">
    <source>
        <dbReference type="ARBA" id="ARBA00004236"/>
    </source>
</evidence>
<dbReference type="InterPro" id="IPR007110">
    <property type="entry name" value="Ig-like_dom"/>
</dbReference>
<evidence type="ECO:0000256" key="5">
    <source>
        <dbReference type="ARBA" id="ARBA00023136"/>
    </source>
</evidence>
<dbReference type="PROSITE" id="PS50835">
    <property type="entry name" value="IG_LIKE"/>
    <property type="match status" value="1"/>
</dbReference>
<evidence type="ECO:0000313" key="10">
    <source>
        <dbReference type="Proteomes" id="UP000472265"/>
    </source>
</evidence>
<evidence type="ECO:0000256" key="2">
    <source>
        <dbReference type="ARBA" id="ARBA00022475"/>
    </source>
</evidence>
<keyword evidence="5" id="KW-0472">Membrane</keyword>
<dbReference type="InterPro" id="IPR052051">
    <property type="entry name" value="TCR_complex_component"/>
</dbReference>
<dbReference type="SMART" id="SM00409">
    <property type="entry name" value="IG"/>
    <property type="match status" value="2"/>
</dbReference>
<organism evidence="9 10">
    <name type="scientific">Sparus aurata</name>
    <name type="common">Gilthead sea bream</name>
    <dbReference type="NCBI Taxonomy" id="8175"/>
    <lineage>
        <taxon>Eukaryota</taxon>
        <taxon>Metazoa</taxon>
        <taxon>Chordata</taxon>
        <taxon>Craniata</taxon>
        <taxon>Vertebrata</taxon>
        <taxon>Euteleostomi</taxon>
        <taxon>Actinopterygii</taxon>
        <taxon>Neopterygii</taxon>
        <taxon>Teleostei</taxon>
        <taxon>Neoteleostei</taxon>
        <taxon>Acanthomorphata</taxon>
        <taxon>Eupercaria</taxon>
        <taxon>Spariformes</taxon>
        <taxon>Sparidae</taxon>
        <taxon>Sparus</taxon>
    </lineage>
</organism>
<keyword evidence="7" id="KW-0325">Glycoprotein</keyword>
<dbReference type="Pfam" id="PF07686">
    <property type="entry name" value="V-set"/>
    <property type="match status" value="2"/>
</dbReference>
<dbReference type="PANTHER" id="PTHR19433">
    <property type="entry name" value="T-CELL RECEPTOR ALPHA CHAIN V REGION-RELATED"/>
    <property type="match status" value="1"/>
</dbReference>
<keyword evidence="3" id="KW-0732">Signal</keyword>
<dbReference type="InterPro" id="IPR003599">
    <property type="entry name" value="Ig_sub"/>
</dbReference>
<dbReference type="Proteomes" id="UP000472265">
    <property type="component" value="Chromosome 18"/>
</dbReference>
<dbReference type="CDD" id="cd00099">
    <property type="entry name" value="IgV"/>
    <property type="match status" value="1"/>
</dbReference>
<evidence type="ECO:0000256" key="7">
    <source>
        <dbReference type="ARBA" id="ARBA00023180"/>
    </source>
</evidence>
<accession>A0A671XYK4</accession>
<dbReference type="Gene3D" id="2.60.40.10">
    <property type="entry name" value="Immunoglobulins"/>
    <property type="match status" value="2"/>
</dbReference>
<dbReference type="SUPFAM" id="SSF48726">
    <property type="entry name" value="Immunoglobulin"/>
    <property type="match status" value="2"/>
</dbReference>
<evidence type="ECO:0000256" key="4">
    <source>
        <dbReference type="ARBA" id="ARBA00022859"/>
    </source>
</evidence>
<feature type="domain" description="Ig-like" evidence="8">
    <location>
        <begin position="118"/>
        <end position="213"/>
    </location>
</feature>
<evidence type="ECO:0000313" key="9">
    <source>
        <dbReference type="Ensembl" id="ENSSAUP00010056005.1"/>
    </source>
</evidence>
<dbReference type="GO" id="GO:0002376">
    <property type="term" value="P:immune system process"/>
    <property type="evidence" value="ECO:0007669"/>
    <property type="project" value="UniProtKB-KW"/>
</dbReference>
<proteinExistence type="predicted"/>
<keyword evidence="6" id="KW-1015">Disulfide bond</keyword>
<reference evidence="9" key="3">
    <citation type="submission" date="2025-09" db="UniProtKB">
        <authorList>
            <consortium name="Ensembl"/>
        </authorList>
    </citation>
    <scope>IDENTIFICATION</scope>
</reference>
<protein>
    <recommendedName>
        <fullName evidence="8">Ig-like domain-containing protein</fullName>
    </recommendedName>
</protein>
<dbReference type="GO" id="GO:0005886">
    <property type="term" value="C:plasma membrane"/>
    <property type="evidence" value="ECO:0007669"/>
    <property type="project" value="UniProtKB-SubCell"/>
</dbReference>
<keyword evidence="4" id="KW-0391">Immunity</keyword>
<evidence type="ECO:0000259" key="8">
    <source>
        <dbReference type="PROSITE" id="PS50835"/>
    </source>
</evidence>
<dbReference type="InterPro" id="IPR036179">
    <property type="entry name" value="Ig-like_dom_sf"/>
</dbReference>